<organism evidence="4 5">
    <name type="scientific">Ostreococcus tauri</name>
    <name type="common">Marine green alga</name>
    <dbReference type="NCBI Taxonomy" id="70448"/>
    <lineage>
        <taxon>Eukaryota</taxon>
        <taxon>Viridiplantae</taxon>
        <taxon>Chlorophyta</taxon>
        <taxon>Mamiellophyceae</taxon>
        <taxon>Mamiellales</taxon>
        <taxon>Bathycoccaceae</taxon>
        <taxon>Ostreococcus</taxon>
    </lineage>
</organism>
<dbReference type="InterPro" id="IPR007157">
    <property type="entry name" value="PspA_VIPP1"/>
</dbReference>
<feature type="coiled-coil region" evidence="2">
    <location>
        <begin position="138"/>
        <end position="200"/>
    </location>
</feature>
<name>A0A090N4W6_OSTTA</name>
<sequence length="304" mass="32764">MVTVSAGLTRARASAFATGNGRGRTMRTLAGRRDSNRGCVRARARGGVTTRANLFQRFTRVISSYANSLITAAEDPEKILDQTVNEMQGDLIKMRQATAQVMASQKQLETKYKAAKSASDDWYKRAQLAMEKGDEDLAREALTRRKSYEENAESMKANLDAQKDAVDKLIANTRLLEGKMAEAKSKKDTLKARAASAKTNKAVSDMVSGVSTSSALGAFERMEEKVLGMEAEAEAMGVFAAPDALEAQFKALEAGGGVDAELEALKKSLPSASAKGALPSGRPVSEAIETELDALRKSMDDDRR</sequence>
<dbReference type="STRING" id="70448.A0A090N4W6"/>
<evidence type="ECO:0000256" key="1">
    <source>
        <dbReference type="ARBA" id="ARBA00043985"/>
    </source>
</evidence>
<dbReference type="RefSeq" id="XP_003080839.2">
    <property type="nucleotide sequence ID" value="XM_003080791.2"/>
</dbReference>
<evidence type="ECO:0000256" key="3">
    <source>
        <dbReference type="SAM" id="MobiDB-lite"/>
    </source>
</evidence>
<evidence type="ECO:0000256" key="2">
    <source>
        <dbReference type="SAM" id="Coils"/>
    </source>
</evidence>
<dbReference type="Pfam" id="PF04012">
    <property type="entry name" value="PspA_IM30"/>
    <property type="match status" value="1"/>
</dbReference>
<evidence type="ECO:0000313" key="4">
    <source>
        <dbReference type="EMBL" id="CEG01521.1"/>
    </source>
</evidence>
<accession>A0A090N4W6</accession>
<evidence type="ECO:0000313" key="5">
    <source>
        <dbReference type="Proteomes" id="UP000009170"/>
    </source>
</evidence>
<feature type="compositionally biased region" description="Basic and acidic residues" evidence="3">
    <location>
        <begin position="293"/>
        <end position="304"/>
    </location>
</feature>
<dbReference type="PANTHER" id="PTHR31088:SF6">
    <property type="entry name" value="PHAGE SHOCK PROTEIN A"/>
    <property type="match status" value="1"/>
</dbReference>
<dbReference type="AlphaFoldDB" id="A0A090N4W6"/>
<dbReference type="PANTHER" id="PTHR31088">
    <property type="entry name" value="MEMBRANE-ASSOCIATED PROTEIN VIPP1, CHLOROPLASTIC"/>
    <property type="match status" value="1"/>
</dbReference>
<comment type="similarity">
    <text evidence="1">Belongs to the PspA/Vipp/IM30 family.</text>
</comment>
<protein>
    <submittedName>
        <fullName evidence="4">PspA/IM30</fullName>
    </submittedName>
</protein>
<feature type="region of interest" description="Disordered" evidence="3">
    <location>
        <begin position="269"/>
        <end position="304"/>
    </location>
</feature>
<dbReference type="OrthoDB" id="434485at2759"/>
<dbReference type="InParanoid" id="A0A090N4W6"/>
<proteinExistence type="inferred from homology"/>
<dbReference type="KEGG" id="ota:OT_ostta08g02740"/>
<dbReference type="EMBL" id="CAID01000008">
    <property type="protein sequence ID" value="CEG01521.1"/>
    <property type="molecule type" value="Genomic_DNA"/>
</dbReference>
<dbReference type="FunCoup" id="A0A090N4W6">
    <property type="interactions" value="688"/>
</dbReference>
<keyword evidence="5" id="KW-1185">Reference proteome</keyword>
<dbReference type="GeneID" id="9831419"/>
<reference evidence="4 5" key="2">
    <citation type="journal article" date="2014" name="BMC Genomics">
        <title>An improved genome of the model marine alga Ostreococcus tauri unfolds by assessing Illumina de novo assemblies.</title>
        <authorList>
            <person name="Blanc-Mathieu R."/>
            <person name="Verhelst B."/>
            <person name="Derelle E."/>
            <person name="Rombauts S."/>
            <person name="Bouget F.Y."/>
            <person name="Carre I."/>
            <person name="Chateau A."/>
            <person name="Eyre-Walker A."/>
            <person name="Grimsley N."/>
            <person name="Moreau H."/>
            <person name="Piegu B."/>
            <person name="Rivals E."/>
            <person name="Schackwitz W."/>
            <person name="Van de Peer Y."/>
            <person name="Piganeau G."/>
        </authorList>
    </citation>
    <scope>NUCLEOTIDE SEQUENCE [LARGE SCALE GENOMIC DNA]</scope>
    <source>
        <strain evidence="5">OTTH 0595 / CCAP 157/2 / RCC745</strain>
    </source>
</reference>
<gene>
    <name evidence="4" type="ORF">OT_ostta08g02740</name>
</gene>
<keyword evidence="2" id="KW-0175">Coiled coil</keyword>
<dbReference type="Proteomes" id="UP000009170">
    <property type="component" value="Unassembled WGS sequence"/>
</dbReference>
<comment type="caution">
    <text evidence="4">The sequence shown here is derived from an EMBL/GenBank/DDBJ whole genome shotgun (WGS) entry which is preliminary data.</text>
</comment>
<reference evidence="5" key="1">
    <citation type="journal article" date="2006" name="Proc. Natl. Acad. Sci. U.S.A.">
        <title>Genome analysis of the smallest free-living eukaryote Ostreococcus tauri unveils many unique features.</title>
        <authorList>
            <person name="Derelle E."/>
            <person name="Ferraz C."/>
            <person name="Rombauts S."/>
            <person name="Rouze P."/>
            <person name="Worden A.Z."/>
            <person name="Robbens S."/>
            <person name="Partensky F."/>
            <person name="Degroeve S."/>
            <person name="Echeynie S."/>
            <person name="Cooke R."/>
            <person name="Saeys Y."/>
            <person name="Wuyts J."/>
            <person name="Jabbari K."/>
            <person name="Bowler C."/>
            <person name="Panaud O."/>
            <person name="Piegu B."/>
            <person name="Ball S.G."/>
            <person name="Ral J.-P."/>
            <person name="Bouget F.-Y."/>
            <person name="Piganeau G."/>
            <person name="De Baets B."/>
            <person name="Picard A."/>
            <person name="Delseny M."/>
            <person name="Demaille J."/>
            <person name="Van de Peer Y."/>
            <person name="Moreau H."/>
        </authorList>
    </citation>
    <scope>NUCLEOTIDE SEQUENCE [LARGE SCALE GENOMIC DNA]</scope>
    <source>
        <strain evidence="5">OTTH 0595 / CCAP 157/2 / RCC745</strain>
    </source>
</reference>